<feature type="transmembrane region" description="Helical" evidence="1">
    <location>
        <begin position="80"/>
        <end position="101"/>
    </location>
</feature>
<accession>A0AAE3YLM3</accession>
<organism evidence="2 3">
    <name type="scientific">Catenuloplanes atrovinosus</name>
    <dbReference type="NCBI Taxonomy" id="137266"/>
    <lineage>
        <taxon>Bacteria</taxon>
        <taxon>Bacillati</taxon>
        <taxon>Actinomycetota</taxon>
        <taxon>Actinomycetes</taxon>
        <taxon>Micromonosporales</taxon>
        <taxon>Micromonosporaceae</taxon>
        <taxon>Catenuloplanes</taxon>
    </lineage>
</organism>
<keyword evidence="1" id="KW-1133">Transmembrane helix</keyword>
<gene>
    <name evidence="2" type="ORF">J2S41_002020</name>
</gene>
<feature type="transmembrane region" description="Helical" evidence="1">
    <location>
        <begin position="32"/>
        <end position="59"/>
    </location>
</feature>
<name>A0AAE3YLM3_9ACTN</name>
<evidence type="ECO:0000313" key="2">
    <source>
        <dbReference type="EMBL" id="MDR7275242.1"/>
    </source>
</evidence>
<dbReference type="Proteomes" id="UP001183643">
    <property type="component" value="Unassembled WGS sequence"/>
</dbReference>
<evidence type="ECO:0008006" key="4">
    <source>
        <dbReference type="Google" id="ProtNLM"/>
    </source>
</evidence>
<keyword evidence="3" id="KW-1185">Reference proteome</keyword>
<keyword evidence="1" id="KW-0812">Transmembrane</keyword>
<sequence>MSLTEAAWGEEKDRYGGGARDWAPVPHRISGLAVAGVVAGVASIVAVLLIGLASLFFAVPAAGFGLAAVIQVRRGLRRGLGLAVSPLLLTVVWAVLLAVGLGGSAAAAKRYESVTGLRAGDCFDRTEGDPERPFIPAGVERRDCTAPHDAELLGWATTDDQRYEFRAYPGEALLSEWAAAGCRRIHRDVIIDPPTQPAGAHLRWYVPRETEWAKGGRAMSCYLSFDGERPSRPARLTSDRVTEVQLRFLVAVLDIRYHAPIALADGPIADRRTAAAKVAAGYSLLPSQLGRGPWPAAAEPAIARLAEESTEARDRWMTVAETRTDESFTEALAAVGPATPTDAELAARAALGLTP</sequence>
<keyword evidence="1" id="KW-0472">Membrane</keyword>
<evidence type="ECO:0000313" key="3">
    <source>
        <dbReference type="Proteomes" id="UP001183643"/>
    </source>
</evidence>
<evidence type="ECO:0000256" key="1">
    <source>
        <dbReference type="SAM" id="Phobius"/>
    </source>
</evidence>
<dbReference type="AlphaFoldDB" id="A0AAE3YLM3"/>
<comment type="caution">
    <text evidence="2">The sequence shown here is derived from an EMBL/GenBank/DDBJ whole genome shotgun (WGS) entry which is preliminary data.</text>
</comment>
<dbReference type="EMBL" id="JAVDYB010000001">
    <property type="protein sequence ID" value="MDR7275242.1"/>
    <property type="molecule type" value="Genomic_DNA"/>
</dbReference>
<proteinExistence type="predicted"/>
<reference evidence="2" key="1">
    <citation type="submission" date="2023-07" db="EMBL/GenBank/DDBJ databases">
        <title>Sequencing the genomes of 1000 actinobacteria strains.</title>
        <authorList>
            <person name="Klenk H.-P."/>
        </authorList>
    </citation>
    <scope>NUCLEOTIDE SEQUENCE</scope>
    <source>
        <strain evidence="2">DSM 44707</strain>
    </source>
</reference>
<dbReference type="RefSeq" id="WP_310365972.1">
    <property type="nucleotide sequence ID" value="NZ_JAVDYB010000001.1"/>
</dbReference>
<protein>
    <recommendedName>
        <fullName evidence="4">Septum formation-related domain-containing protein</fullName>
    </recommendedName>
</protein>